<proteinExistence type="predicted"/>
<dbReference type="OrthoDB" id="3174934at2"/>
<dbReference type="AlphaFoldDB" id="A0A172RZX8"/>
<dbReference type="KEGG" id="ddt:AAY81_08935"/>
<keyword evidence="2" id="KW-1185">Reference proteome</keyword>
<accession>A0A172RZX8</accession>
<dbReference type="Proteomes" id="UP000182975">
    <property type="component" value="Unassembled WGS sequence"/>
</dbReference>
<protein>
    <submittedName>
        <fullName evidence="1">Uncharacterized protein</fullName>
    </submittedName>
</protein>
<gene>
    <name evidence="1" type="ORF">SAMN02910314_00607</name>
</gene>
<dbReference type="EMBL" id="FOEC01000002">
    <property type="protein sequence ID" value="SEO57271.1"/>
    <property type="molecule type" value="Genomic_DNA"/>
</dbReference>
<dbReference type="SUPFAM" id="SSF81901">
    <property type="entry name" value="HCP-like"/>
    <property type="match status" value="1"/>
</dbReference>
<dbReference type="Gene3D" id="1.25.40.10">
    <property type="entry name" value="Tetratricopeptide repeat domain"/>
    <property type="match status" value="1"/>
</dbReference>
<name>A0A172RZX8_9ACTN</name>
<dbReference type="SMART" id="SM00671">
    <property type="entry name" value="SEL1"/>
    <property type="match status" value="2"/>
</dbReference>
<organism evidence="1 2">
    <name type="scientific">Denitrobacterium detoxificans</name>
    <dbReference type="NCBI Taxonomy" id="79604"/>
    <lineage>
        <taxon>Bacteria</taxon>
        <taxon>Bacillati</taxon>
        <taxon>Actinomycetota</taxon>
        <taxon>Coriobacteriia</taxon>
        <taxon>Eggerthellales</taxon>
        <taxon>Eggerthellaceae</taxon>
        <taxon>Denitrobacterium</taxon>
    </lineage>
</organism>
<sequence>MRKIRIGDAVSTPGGRHGVVRGFPDKRTAKVLLYNENGRPDAPKLFAIDEITYIKPLSVTTKSLRAYYRFEIPLEDIAPGSNPLAGYKVSEPCYVTLDDAMRALFNMRDCALDAASFARWVDPYAKKSQLRDAIVFISEREHERALERKGELPPHSEADMLYLLRTCYNDIVYAVTTGEIAGNDTSFLDYDRILSDCHNFRSGKGDRVKPYLWSRAARTAYVMGLTDAQLANMDKLHHEEYRRILEELCMEGHAGAMERKAYSCYGGSPAYECDWVTARDLLLELMDRKDISDEKKRFFANTLGYLFYYGRCNDGAPQYDLAFRYYCIGFFGMVRESAYKLADMYMNGKGVPENHLAAYNLLTWAFSRNMEDFTSGNPDNNFADAALRMSNAYRDGLHVAQDRFHAYELITQAACALRERARNGSHYGDAIVAANIDYELAELRMEFPDAAPTKFLKSHHPDHLLQTFENGYVVNVVIERTKKGIALTAKRIPKADEERAHFVLVTHPCHGYCKLHATIEEEGRDIRFLQLREGSHFHADALRPCGKKNGAPCYEFLHEGRVIARIACKSYRFRVDWKGAWNARRHTFARVEFTRGGKTYDYLCDGLPATKGCLVVVEVNGVEKIARVVDLISCTNNEMMLDAASYRHVERLAIGGH</sequence>
<dbReference type="RefSeq" id="WP_066664141.1">
    <property type="nucleotide sequence ID" value="NZ_CP011402.1"/>
</dbReference>
<dbReference type="InterPro" id="IPR011990">
    <property type="entry name" value="TPR-like_helical_dom_sf"/>
</dbReference>
<evidence type="ECO:0000313" key="1">
    <source>
        <dbReference type="EMBL" id="SEO57271.1"/>
    </source>
</evidence>
<reference evidence="2" key="1">
    <citation type="submission" date="2016-10" db="EMBL/GenBank/DDBJ databases">
        <authorList>
            <person name="Varghese N."/>
        </authorList>
    </citation>
    <scope>NUCLEOTIDE SEQUENCE [LARGE SCALE GENOMIC DNA]</scope>
    <source>
        <strain evidence="2">DSM 21843</strain>
    </source>
</reference>
<evidence type="ECO:0000313" key="2">
    <source>
        <dbReference type="Proteomes" id="UP000182975"/>
    </source>
</evidence>
<dbReference type="InterPro" id="IPR006597">
    <property type="entry name" value="Sel1-like"/>
</dbReference>
<dbReference type="STRING" id="79604.AAY81_08935"/>